<organism evidence="1">
    <name type="scientific">Paraconexibacter sp. AEG42_29</name>
    <dbReference type="NCBI Taxonomy" id="2997339"/>
    <lineage>
        <taxon>Bacteria</taxon>
        <taxon>Bacillati</taxon>
        <taxon>Actinomycetota</taxon>
        <taxon>Thermoleophilia</taxon>
        <taxon>Solirubrobacterales</taxon>
        <taxon>Paraconexibacteraceae</taxon>
        <taxon>Paraconexibacter</taxon>
    </lineage>
</organism>
<protein>
    <submittedName>
        <fullName evidence="1">Uncharacterized protein</fullName>
    </submittedName>
</protein>
<dbReference type="EMBL" id="CP114014">
    <property type="protein sequence ID" value="XAY05979.1"/>
    <property type="molecule type" value="Genomic_DNA"/>
</dbReference>
<evidence type="ECO:0000313" key="1">
    <source>
        <dbReference type="EMBL" id="XAY05979.1"/>
    </source>
</evidence>
<sequence>MRRELAYKAIAEVYRDLDLDRGYWTAEKVADAERRMAIDDADRPDSTAIAGDFALRVLDKLGVVDVYEGPGDCHQRSYR</sequence>
<gene>
    <name evidence="1" type="ORF">DSM112329_02840</name>
</gene>
<proteinExistence type="predicted"/>
<name>A0AAU7AWG2_9ACTN</name>
<dbReference type="AlphaFoldDB" id="A0AAU7AWG2"/>
<dbReference type="KEGG" id="parq:DSM112329_02840"/>
<dbReference type="RefSeq" id="WP_354697212.1">
    <property type="nucleotide sequence ID" value="NZ_CP114014.1"/>
</dbReference>
<accession>A0AAU7AWG2</accession>
<reference evidence="1" key="1">
    <citation type="submission" date="2022-12" db="EMBL/GenBank/DDBJ databases">
        <title>Paraconexibacter alkalitolerans sp. nov. and Baekduia alba sp. nov., isolated from soil and emended description of the genera Paraconexibacter (Chun et al., 2020) and Baekduia (An et al., 2020).</title>
        <authorList>
            <person name="Vieira S."/>
            <person name="Huber K.J."/>
            <person name="Geppert A."/>
            <person name="Wolf J."/>
            <person name="Neumann-Schaal M."/>
            <person name="Muesken M."/>
            <person name="Overmann J."/>
        </authorList>
    </citation>
    <scope>NUCLEOTIDE SEQUENCE</scope>
    <source>
        <strain evidence="1">AEG42_29</strain>
    </source>
</reference>